<evidence type="ECO:0000259" key="10">
    <source>
        <dbReference type="PROSITE" id="PS50111"/>
    </source>
</evidence>
<feature type="transmembrane region" description="Helical" evidence="9">
    <location>
        <begin position="305"/>
        <end position="325"/>
    </location>
</feature>
<evidence type="ECO:0008006" key="13">
    <source>
        <dbReference type="Google" id="ProtNLM"/>
    </source>
</evidence>
<accession>A0A0E2EIM0</accession>
<evidence type="ECO:0000256" key="1">
    <source>
        <dbReference type="ARBA" id="ARBA00004651"/>
    </source>
</evidence>
<dbReference type="PANTHER" id="PTHR43531:SF11">
    <property type="entry name" value="METHYL-ACCEPTING CHEMOTAXIS PROTEIN 3"/>
    <property type="match status" value="1"/>
</dbReference>
<dbReference type="AlphaFoldDB" id="A0A0E2EIM0"/>
<dbReference type="Proteomes" id="UP000011705">
    <property type="component" value="Chromosome"/>
</dbReference>
<keyword evidence="3" id="KW-0145">Chemotaxis</keyword>
<protein>
    <recommendedName>
        <fullName evidence="13">Methyl-accepting chemotaxis protein</fullName>
    </recommendedName>
</protein>
<feature type="transmembrane region" description="Helical" evidence="9">
    <location>
        <begin position="12"/>
        <end position="34"/>
    </location>
</feature>
<dbReference type="InterPro" id="IPR004089">
    <property type="entry name" value="MCPsignal_dom"/>
</dbReference>
<feature type="domain" description="HAMP" evidence="11">
    <location>
        <begin position="325"/>
        <end position="379"/>
    </location>
</feature>
<dbReference type="SUPFAM" id="SSF58104">
    <property type="entry name" value="Methyl-accepting chemotaxis protein (MCP) signaling domain"/>
    <property type="match status" value="2"/>
</dbReference>
<dbReference type="PROSITE" id="PS50885">
    <property type="entry name" value="HAMP"/>
    <property type="match status" value="1"/>
</dbReference>
<dbReference type="Pfam" id="PF00672">
    <property type="entry name" value="HAMP"/>
    <property type="match status" value="1"/>
</dbReference>
<keyword evidence="2" id="KW-1003">Cell membrane</keyword>
<dbReference type="InterPro" id="IPR051310">
    <property type="entry name" value="MCP_chemotaxis"/>
</dbReference>
<dbReference type="CDD" id="cd18773">
    <property type="entry name" value="PDC1_HK_sensor"/>
    <property type="match status" value="1"/>
</dbReference>
<dbReference type="Pfam" id="PF00015">
    <property type="entry name" value="MCPsignal"/>
    <property type="match status" value="1"/>
</dbReference>
<keyword evidence="6 9" id="KW-0472">Membrane</keyword>
<dbReference type="RefSeq" id="WP_002683732.1">
    <property type="nucleotide sequence ID" value="NZ_CM001795.1"/>
</dbReference>
<dbReference type="Pfam" id="PF02743">
    <property type="entry name" value="dCache_1"/>
    <property type="match status" value="1"/>
</dbReference>
<dbReference type="CDD" id="cd12912">
    <property type="entry name" value="PDC2_MCP_like"/>
    <property type="match status" value="1"/>
</dbReference>
<dbReference type="PANTHER" id="PTHR43531">
    <property type="entry name" value="PROTEIN ICFG"/>
    <property type="match status" value="1"/>
</dbReference>
<comment type="similarity">
    <text evidence="7">Belongs to the methyl-accepting chemotaxis (MCP) protein family.</text>
</comment>
<proteinExistence type="inferred from homology"/>
<feature type="domain" description="Methyl-accepting transducer" evidence="10">
    <location>
        <begin position="426"/>
        <end position="655"/>
    </location>
</feature>
<dbReference type="SMART" id="SM00283">
    <property type="entry name" value="MA"/>
    <property type="match status" value="1"/>
</dbReference>
<organism evidence="12">
    <name type="scientific">Treponema denticola H-22</name>
    <dbReference type="NCBI Taxonomy" id="999432"/>
    <lineage>
        <taxon>Bacteria</taxon>
        <taxon>Pseudomonadati</taxon>
        <taxon>Spirochaetota</taxon>
        <taxon>Spirochaetia</taxon>
        <taxon>Spirochaetales</taxon>
        <taxon>Treponemataceae</taxon>
        <taxon>Treponema</taxon>
    </lineage>
</organism>
<dbReference type="PATRIC" id="fig|999432.5.peg.880"/>
<evidence type="ECO:0000256" key="3">
    <source>
        <dbReference type="ARBA" id="ARBA00022500"/>
    </source>
</evidence>
<name>A0A0E2EIM0_TREDN</name>
<keyword evidence="4 9" id="KW-0812">Transmembrane</keyword>
<dbReference type="GO" id="GO:0007165">
    <property type="term" value="P:signal transduction"/>
    <property type="evidence" value="ECO:0007669"/>
    <property type="project" value="UniProtKB-KW"/>
</dbReference>
<dbReference type="EMBL" id="AGDV01000007">
    <property type="protein sequence ID" value="EMB34741.1"/>
    <property type="molecule type" value="Genomic_DNA"/>
</dbReference>
<evidence type="ECO:0000256" key="5">
    <source>
        <dbReference type="ARBA" id="ARBA00022989"/>
    </source>
</evidence>
<dbReference type="PROSITE" id="PS50111">
    <property type="entry name" value="CHEMOTAXIS_TRANSDUC_2"/>
    <property type="match status" value="1"/>
</dbReference>
<evidence type="ECO:0000256" key="4">
    <source>
        <dbReference type="ARBA" id="ARBA00022692"/>
    </source>
</evidence>
<dbReference type="GO" id="GO:0005886">
    <property type="term" value="C:plasma membrane"/>
    <property type="evidence" value="ECO:0007669"/>
    <property type="project" value="UniProtKB-SubCell"/>
</dbReference>
<dbReference type="InterPro" id="IPR033479">
    <property type="entry name" value="dCache_1"/>
</dbReference>
<evidence type="ECO:0000256" key="8">
    <source>
        <dbReference type="PROSITE-ProRule" id="PRU00284"/>
    </source>
</evidence>
<dbReference type="SMART" id="SM00304">
    <property type="entry name" value="HAMP"/>
    <property type="match status" value="1"/>
</dbReference>
<comment type="caution">
    <text evidence="12">The sequence shown here is derived from an EMBL/GenBank/DDBJ whole genome shotgun (WGS) entry which is preliminary data.</text>
</comment>
<dbReference type="GO" id="GO:0004888">
    <property type="term" value="F:transmembrane signaling receptor activity"/>
    <property type="evidence" value="ECO:0007669"/>
    <property type="project" value="TreeGrafter"/>
</dbReference>
<evidence type="ECO:0000313" key="12">
    <source>
        <dbReference type="EMBL" id="EMB34741.1"/>
    </source>
</evidence>
<evidence type="ECO:0000259" key="11">
    <source>
        <dbReference type="PROSITE" id="PS50885"/>
    </source>
</evidence>
<dbReference type="Gene3D" id="1.10.287.950">
    <property type="entry name" value="Methyl-accepting chemotaxis protein"/>
    <property type="match status" value="2"/>
</dbReference>
<dbReference type="CDD" id="cd06225">
    <property type="entry name" value="HAMP"/>
    <property type="match status" value="1"/>
</dbReference>
<comment type="subcellular location">
    <subcellularLocation>
        <location evidence="1">Cell membrane</location>
        <topology evidence="1">Multi-pass membrane protein</topology>
    </subcellularLocation>
</comment>
<keyword evidence="8" id="KW-0807">Transducer</keyword>
<evidence type="ECO:0000256" key="6">
    <source>
        <dbReference type="ARBA" id="ARBA00023136"/>
    </source>
</evidence>
<keyword evidence="5 9" id="KW-1133">Transmembrane helix</keyword>
<dbReference type="GO" id="GO:0006935">
    <property type="term" value="P:chemotaxis"/>
    <property type="evidence" value="ECO:0007669"/>
    <property type="project" value="UniProtKB-KW"/>
</dbReference>
<gene>
    <name evidence="12" type="ORF">HMPREF9726_00847</name>
</gene>
<evidence type="ECO:0000256" key="9">
    <source>
        <dbReference type="SAM" id="Phobius"/>
    </source>
</evidence>
<dbReference type="Gene3D" id="3.30.450.20">
    <property type="entry name" value="PAS domain"/>
    <property type="match status" value="2"/>
</dbReference>
<reference evidence="12" key="1">
    <citation type="submission" date="2012-01" db="EMBL/GenBank/DDBJ databases">
        <title>The Genome Sequence of Treponema denticola H-22.</title>
        <authorList>
            <consortium name="The Broad Institute Genome Sequencing Platform"/>
            <person name="Earl A."/>
            <person name="Ward D."/>
            <person name="Feldgarden M."/>
            <person name="Gevers D."/>
            <person name="Blanton J.M."/>
            <person name="Fenno C.J."/>
            <person name="Baranova O.V."/>
            <person name="Mathney J."/>
            <person name="Dewhirst F.E."/>
            <person name="Izard J."/>
            <person name="Young S.K."/>
            <person name="Zeng Q."/>
            <person name="Gargeya S."/>
            <person name="Fitzgerald M."/>
            <person name="Haas B."/>
            <person name="Abouelleil A."/>
            <person name="Alvarado L."/>
            <person name="Arachchi H.M."/>
            <person name="Berlin A."/>
            <person name="Chapman S.B."/>
            <person name="Gearin G."/>
            <person name="Goldberg J."/>
            <person name="Griggs A."/>
            <person name="Gujja S."/>
            <person name="Hansen M."/>
            <person name="Heiman D."/>
            <person name="Howarth C."/>
            <person name="Larimer J."/>
            <person name="Lui A."/>
            <person name="MacDonald P.J.P."/>
            <person name="McCowen C."/>
            <person name="Montmayeur A."/>
            <person name="Murphy C."/>
            <person name="Neiman D."/>
            <person name="Pearson M."/>
            <person name="Priest M."/>
            <person name="Roberts A."/>
            <person name="Saif S."/>
            <person name="Shea T."/>
            <person name="Sisk P."/>
            <person name="Stolte C."/>
            <person name="Sykes S."/>
            <person name="Wortman J."/>
            <person name="Nusbaum C."/>
            <person name="Birren B."/>
        </authorList>
    </citation>
    <scope>NUCLEOTIDE SEQUENCE [LARGE SCALE GENOMIC DNA]</scope>
    <source>
        <strain evidence="12">H-22</strain>
    </source>
</reference>
<evidence type="ECO:0000256" key="2">
    <source>
        <dbReference type="ARBA" id="ARBA00022475"/>
    </source>
</evidence>
<dbReference type="HOGENOM" id="CLU_000445_107_19_12"/>
<dbReference type="InterPro" id="IPR003660">
    <property type="entry name" value="HAMP_dom"/>
</dbReference>
<sequence length="712" mass="78206">MKKRFSIRYKLILIFAIFIITLVFLITAIIGFQIRKTDRERFHKNMQQNIKLIECDINLFFDNTKYMLRMLSGHSDVRNADSSFNEYISKTEVSDIDTIEKSATETAVFNLFKNIHKSYPYYMCVFMGTKWGGYTSTCDKALSGGYDPRKRPWYEAASKVPEKPIVTEAYRSTVGDTVICLSQGVFSFQNEHIGNVSIEVSLQTLTEMLKALAIGKTGYIMLVQGDGTILADPKNDSFNFKKMEDVNIPAFTQFTAADSGSMTVNIHNKKWLAELYTIDSLNWKLIALMQEDEVFSEFYRILRSILMIGFTLSIIFLAISLMFAFHITKTLDSAVDALKDIAQGEGDLTVRLPVHGNDEVTDLSNYFNQTISKIGASIKTIGENSTEMTNIGNELASNMTETASAVHQISANIDGVKQQAMTQAASVTETAATVEEIIRTIKQLNSSIENQAASVAESSSAIEQMVGNIASITQTLSKTDDVIKTLASATADGKETISGANNVTQRIAEESGGLLEASNVIQHIASQTNLLAMNAAIEAAHAGEAGKGFAVVADEIRKLAEESSTQGKTITSTLKVLSGEIEALSTSSKTAEEKFNAIFALSEQVKTMSQRLMEAMHEQENGSKEVLSAIRDINMVTNQVNDGSAEMLRGGENVAAEMQKLDELTRVITDSMNEMASGAVQISNAVQEVNTISQKNKESIENLSKEVGKFKV</sequence>
<evidence type="ECO:0000256" key="7">
    <source>
        <dbReference type="ARBA" id="ARBA00029447"/>
    </source>
</evidence>